<accession>A0A9D4DM83</accession>
<gene>
    <name evidence="1" type="ORF">DPMN_185443</name>
</gene>
<reference evidence="1" key="2">
    <citation type="submission" date="2020-11" db="EMBL/GenBank/DDBJ databases">
        <authorList>
            <person name="McCartney M.A."/>
            <person name="Auch B."/>
            <person name="Kono T."/>
            <person name="Mallez S."/>
            <person name="Becker A."/>
            <person name="Gohl D.M."/>
            <person name="Silverstein K.A.T."/>
            <person name="Koren S."/>
            <person name="Bechman K.B."/>
            <person name="Herman A."/>
            <person name="Abrahante J.E."/>
            <person name="Garbe J."/>
        </authorList>
    </citation>
    <scope>NUCLEOTIDE SEQUENCE</scope>
    <source>
        <strain evidence="1">Duluth1</strain>
        <tissue evidence="1">Whole animal</tissue>
    </source>
</reference>
<reference evidence="1" key="1">
    <citation type="journal article" date="2019" name="bioRxiv">
        <title>The Genome of the Zebra Mussel, Dreissena polymorpha: A Resource for Invasive Species Research.</title>
        <authorList>
            <person name="McCartney M.A."/>
            <person name="Auch B."/>
            <person name="Kono T."/>
            <person name="Mallez S."/>
            <person name="Zhang Y."/>
            <person name="Obille A."/>
            <person name="Becker A."/>
            <person name="Abrahante J.E."/>
            <person name="Garbe J."/>
            <person name="Badalamenti J.P."/>
            <person name="Herman A."/>
            <person name="Mangelson H."/>
            <person name="Liachko I."/>
            <person name="Sullivan S."/>
            <person name="Sone E.D."/>
            <person name="Koren S."/>
            <person name="Silverstein K.A.T."/>
            <person name="Beckman K.B."/>
            <person name="Gohl D.M."/>
        </authorList>
    </citation>
    <scope>NUCLEOTIDE SEQUENCE</scope>
    <source>
        <strain evidence="1">Duluth1</strain>
        <tissue evidence="1">Whole animal</tissue>
    </source>
</reference>
<evidence type="ECO:0000313" key="2">
    <source>
        <dbReference type="Proteomes" id="UP000828390"/>
    </source>
</evidence>
<proteinExistence type="predicted"/>
<sequence>MFALNCPLGIVNCFVDPCEIAQQNGCYGHPNAVCQSDYCGGCHARWYENGHIVICGTQSIG</sequence>
<dbReference type="Proteomes" id="UP000828390">
    <property type="component" value="Unassembled WGS sequence"/>
</dbReference>
<evidence type="ECO:0000313" key="1">
    <source>
        <dbReference type="EMBL" id="KAH3750905.1"/>
    </source>
</evidence>
<dbReference type="AlphaFoldDB" id="A0A9D4DM83"/>
<keyword evidence="2" id="KW-1185">Reference proteome</keyword>
<protein>
    <submittedName>
        <fullName evidence="1">Uncharacterized protein</fullName>
    </submittedName>
</protein>
<name>A0A9D4DM83_DREPO</name>
<dbReference type="EMBL" id="JAIWYP010000010">
    <property type="protein sequence ID" value="KAH3750905.1"/>
    <property type="molecule type" value="Genomic_DNA"/>
</dbReference>
<organism evidence="1 2">
    <name type="scientific">Dreissena polymorpha</name>
    <name type="common">Zebra mussel</name>
    <name type="synonym">Mytilus polymorpha</name>
    <dbReference type="NCBI Taxonomy" id="45954"/>
    <lineage>
        <taxon>Eukaryota</taxon>
        <taxon>Metazoa</taxon>
        <taxon>Spiralia</taxon>
        <taxon>Lophotrochozoa</taxon>
        <taxon>Mollusca</taxon>
        <taxon>Bivalvia</taxon>
        <taxon>Autobranchia</taxon>
        <taxon>Heteroconchia</taxon>
        <taxon>Euheterodonta</taxon>
        <taxon>Imparidentia</taxon>
        <taxon>Neoheterodontei</taxon>
        <taxon>Myida</taxon>
        <taxon>Dreissenoidea</taxon>
        <taxon>Dreissenidae</taxon>
        <taxon>Dreissena</taxon>
    </lineage>
</organism>
<comment type="caution">
    <text evidence="1">The sequence shown here is derived from an EMBL/GenBank/DDBJ whole genome shotgun (WGS) entry which is preliminary data.</text>
</comment>